<protein>
    <submittedName>
        <fullName evidence="3">NAD(P)/FAD-dependent oxidoreductase</fullName>
    </submittedName>
</protein>
<dbReference type="PANTHER" id="PTHR10668">
    <property type="entry name" value="PHYTOENE DEHYDROGENASE"/>
    <property type="match status" value="1"/>
</dbReference>
<dbReference type="Gene3D" id="3.50.50.60">
    <property type="entry name" value="FAD/NAD(P)-binding domain"/>
    <property type="match status" value="2"/>
</dbReference>
<accession>A0A3T0NAG4</accession>
<dbReference type="GO" id="GO:0016491">
    <property type="term" value="F:oxidoreductase activity"/>
    <property type="evidence" value="ECO:0007669"/>
    <property type="project" value="UniProtKB-KW"/>
</dbReference>
<dbReference type="Proteomes" id="UP000283063">
    <property type="component" value="Plasmid pW43C"/>
</dbReference>
<name>A0A3T0NAG4_9RHOB</name>
<keyword evidence="3" id="KW-0614">Plasmid</keyword>
<proteinExistence type="predicted"/>
<dbReference type="Pfam" id="PF01266">
    <property type="entry name" value="DAO"/>
    <property type="match status" value="1"/>
</dbReference>
<dbReference type="InterPro" id="IPR036188">
    <property type="entry name" value="FAD/NAD-bd_sf"/>
</dbReference>
<organism evidence="3 4">
    <name type="scientific">Parasedimentitalea marina</name>
    <dbReference type="NCBI Taxonomy" id="2483033"/>
    <lineage>
        <taxon>Bacteria</taxon>
        <taxon>Pseudomonadati</taxon>
        <taxon>Pseudomonadota</taxon>
        <taxon>Alphaproteobacteria</taxon>
        <taxon>Rhodobacterales</taxon>
        <taxon>Paracoccaceae</taxon>
        <taxon>Parasedimentitalea</taxon>
    </lineage>
</organism>
<keyword evidence="4" id="KW-1185">Reference proteome</keyword>
<dbReference type="InterPro" id="IPR006076">
    <property type="entry name" value="FAD-dep_OxRdtase"/>
</dbReference>
<geneLocation type="plasmid" evidence="3 4">
    <name>pW43C</name>
</geneLocation>
<dbReference type="EMBL" id="CP033222">
    <property type="protein sequence ID" value="AZV80962.1"/>
    <property type="molecule type" value="Genomic_DNA"/>
</dbReference>
<dbReference type="AlphaFoldDB" id="A0A3T0NAG4"/>
<dbReference type="PROSITE" id="PS51257">
    <property type="entry name" value="PROKAR_LIPOPROTEIN"/>
    <property type="match status" value="1"/>
</dbReference>
<keyword evidence="1" id="KW-0560">Oxidoreductase</keyword>
<evidence type="ECO:0000313" key="3">
    <source>
        <dbReference type="EMBL" id="AZV80962.1"/>
    </source>
</evidence>
<gene>
    <name evidence="3" type="ORF">EBB79_23865</name>
</gene>
<dbReference type="OrthoDB" id="9774675at2"/>
<dbReference type="RefSeq" id="WP_127751463.1">
    <property type="nucleotide sequence ID" value="NZ_CP033222.1"/>
</dbReference>
<evidence type="ECO:0000259" key="2">
    <source>
        <dbReference type="Pfam" id="PF01266"/>
    </source>
</evidence>
<dbReference type="SUPFAM" id="SSF51905">
    <property type="entry name" value="FAD/NAD(P)-binding domain"/>
    <property type="match status" value="1"/>
</dbReference>
<evidence type="ECO:0000256" key="1">
    <source>
        <dbReference type="ARBA" id="ARBA00023002"/>
    </source>
</evidence>
<reference evidence="3 4" key="1">
    <citation type="submission" date="2018-10" db="EMBL/GenBank/DDBJ databases">
        <title>Parasedimentitalea marina sp. nov., a psychrophilic bacterium isolated from deep seawater of the New Britain Trench.</title>
        <authorList>
            <person name="Cao J."/>
        </authorList>
    </citation>
    <scope>NUCLEOTIDE SEQUENCE [LARGE SCALE GENOMIC DNA]</scope>
    <source>
        <strain evidence="3 4">W43</strain>
        <plasmid evidence="3 4">pW43C</plasmid>
    </source>
</reference>
<dbReference type="PANTHER" id="PTHR10668:SF103">
    <property type="entry name" value="PYRIDINE NUCLEOTIDE-DISULFIDE OXIDOREDUCTASE DOMAIN-CONTAINING PROTEIN 2"/>
    <property type="match status" value="1"/>
</dbReference>
<evidence type="ECO:0000313" key="4">
    <source>
        <dbReference type="Proteomes" id="UP000283063"/>
    </source>
</evidence>
<feature type="domain" description="FAD dependent oxidoreductase" evidence="2">
    <location>
        <begin position="8"/>
        <end position="137"/>
    </location>
</feature>
<dbReference type="KEGG" id="sedi:EBB79_23865"/>
<sequence>MGQHDRYDAIVAGAGHNGLTTACYLAKAGLKVLVVEKNDWIGGAAVSRSLHDGWTYSNCSYVCSLLRREIVRDLELPKYGLQVIPYEGGASFTRDGDYFAYMSDHDALRREMARHSAHDVDAYERFSQTVIRQCRFIRPFLLRNAPDPTSIKPRDISELLFLVKQAHGLGAKELGETLRFWSMSIGDFLDEHFESDLIKAHIAGAGIIGTGLGVYSPGTAYVLLHHYMGDVDGAIGAWGFARGGMGAISNALGACFEEAGGKIVMGSGVDKFLVKDGKATGVALENGDEYYAPIVASNMDVKRTFLQHTGQEHLPEDFTKAVKRFKIRGSSGKLNIALDALPKFPAAPKGAPFLRGDMHCSESLNELERAYDDWKEGRWSQNPYFDMLIPSQIDPTMAPPGKHMMTVFVQYAPYDLEVNGVRSGTNWTDETRKSFAECVFDKLEQACPDIRSKTLHAEIRTPLDIENEVGLTEGNIFQGELTFDQLLFNRPVPGYAQYDTPISGMYIVGSSAHPGGGVMAAPGANAAKEILRNTGKGRAIRGYAA</sequence>